<evidence type="ECO:0000259" key="3">
    <source>
        <dbReference type="PROSITE" id="PS51860"/>
    </source>
</evidence>
<dbReference type="PROSITE" id="PS51860">
    <property type="entry name" value="REM_1"/>
    <property type="match status" value="1"/>
</dbReference>
<keyword evidence="5" id="KW-1185">Reference proteome</keyword>
<dbReference type="Gene3D" id="1.10.287.160">
    <property type="entry name" value="HR1 repeat"/>
    <property type="match status" value="2"/>
</dbReference>
<dbReference type="InterPro" id="IPR036274">
    <property type="entry name" value="HR1_rpt_sf"/>
</dbReference>
<feature type="compositionally biased region" description="Basic and acidic residues" evidence="2">
    <location>
        <begin position="173"/>
        <end position="185"/>
    </location>
</feature>
<evidence type="ECO:0000256" key="2">
    <source>
        <dbReference type="SAM" id="MobiDB-lite"/>
    </source>
</evidence>
<dbReference type="InterPro" id="IPR011072">
    <property type="entry name" value="HR1_rho-bd"/>
</dbReference>
<dbReference type="SUPFAM" id="SSF46585">
    <property type="entry name" value="HR1 repeat"/>
    <property type="match status" value="2"/>
</dbReference>
<comment type="caution">
    <text evidence="4">The sequence shown here is derived from an EMBL/GenBank/DDBJ whole genome shotgun (WGS) entry which is preliminary data.</text>
</comment>
<dbReference type="CDD" id="cd11623">
    <property type="entry name" value="HR1_PKN_2"/>
    <property type="match status" value="1"/>
</dbReference>
<accession>A0ABQ8S6J5</accession>
<evidence type="ECO:0000256" key="1">
    <source>
        <dbReference type="PROSITE-ProRule" id="PRU01207"/>
    </source>
</evidence>
<organism evidence="4 5">
    <name type="scientific">Periplaneta americana</name>
    <name type="common">American cockroach</name>
    <name type="synonym">Blatta americana</name>
    <dbReference type="NCBI Taxonomy" id="6978"/>
    <lineage>
        <taxon>Eukaryota</taxon>
        <taxon>Metazoa</taxon>
        <taxon>Ecdysozoa</taxon>
        <taxon>Arthropoda</taxon>
        <taxon>Hexapoda</taxon>
        <taxon>Insecta</taxon>
        <taxon>Pterygota</taxon>
        <taxon>Neoptera</taxon>
        <taxon>Polyneoptera</taxon>
        <taxon>Dictyoptera</taxon>
        <taxon>Blattodea</taxon>
        <taxon>Blattoidea</taxon>
        <taxon>Blattidae</taxon>
        <taxon>Blattinae</taxon>
        <taxon>Periplaneta</taxon>
    </lineage>
</organism>
<dbReference type="Pfam" id="PF02185">
    <property type="entry name" value="HR1"/>
    <property type="match status" value="2"/>
</dbReference>
<dbReference type="SMART" id="SM00742">
    <property type="entry name" value="Hr1"/>
    <property type="match status" value="2"/>
</dbReference>
<dbReference type="EMBL" id="JAJSOF020000033">
    <property type="protein sequence ID" value="KAJ4429441.1"/>
    <property type="molecule type" value="Genomic_DNA"/>
</dbReference>
<evidence type="ECO:0000313" key="4">
    <source>
        <dbReference type="EMBL" id="KAJ4429441.1"/>
    </source>
</evidence>
<name>A0ABQ8S6J5_PERAM</name>
<evidence type="ECO:0000313" key="5">
    <source>
        <dbReference type="Proteomes" id="UP001148838"/>
    </source>
</evidence>
<feature type="domain" description="REM-1" evidence="3">
    <location>
        <begin position="76"/>
        <end position="155"/>
    </location>
</feature>
<feature type="compositionally biased region" description="Polar residues" evidence="2">
    <location>
        <begin position="155"/>
        <end position="172"/>
    </location>
</feature>
<reference evidence="4 5" key="1">
    <citation type="journal article" date="2022" name="Allergy">
        <title>Genome assembly and annotation of Periplaneta americana reveal a comprehensive cockroach allergen profile.</title>
        <authorList>
            <person name="Wang L."/>
            <person name="Xiong Q."/>
            <person name="Saelim N."/>
            <person name="Wang L."/>
            <person name="Nong W."/>
            <person name="Wan A.T."/>
            <person name="Shi M."/>
            <person name="Liu X."/>
            <person name="Cao Q."/>
            <person name="Hui J.H.L."/>
            <person name="Sookrung N."/>
            <person name="Leung T.F."/>
            <person name="Tungtrongchitr A."/>
            <person name="Tsui S.K.W."/>
        </authorList>
    </citation>
    <scope>NUCLEOTIDE SEQUENCE [LARGE SCALE GENOMIC DNA]</scope>
    <source>
        <strain evidence="4">PWHHKU_190912</strain>
    </source>
</reference>
<gene>
    <name evidence="4" type="ORF">ANN_21610</name>
</gene>
<protein>
    <recommendedName>
        <fullName evidence="3">REM-1 domain-containing protein</fullName>
    </recommendedName>
</protein>
<feature type="region of interest" description="Disordered" evidence="2">
    <location>
        <begin position="155"/>
        <end position="185"/>
    </location>
</feature>
<keyword evidence="1" id="KW-0175">Coiled coil</keyword>
<proteinExistence type="predicted"/>
<sequence length="239" mass="26555">MSPGSSTESYPAFAHIGLRENPGKNLNQVTCPDRESNPGHLVSRPDALTVTPQVWTLLMLMALHNDAVLSPVSGHTTPTQADGLFTDMRLVSLEKQLNIELKVKQGAENMIQSLTSGHSRDKKLLQEAQQMLADSRVKIEFLKLRILKIRQNKQLRQQQGASSGDAPSNGDTHQAKDKYEPNLEPPLEERVEELRHRLRIEAAVVEGAKNVIRLLQSSKVADKKALQEVSTHPFQLALP</sequence>
<dbReference type="Proteomes" id="UP001148838">
    <property type="component" value="Unassembled WGS sequence"/>
</dbReference>